<sequence>MKETKVNVNRGAGRRVWSFVVAVLACVLLLPYGATSGVSHAASATTKEVLLYPDRTQMIVNRRVVELDTPAVVLGGRMFVPAKPLGDAMGFRVEWSAADNAVMIDMPSGVVRIGLADRTVRQNDVQLPFDDVAAVAPTGRLLVRLTWLMDGLGASYAYEAEYGRVRVVYVPPIPGVVGRNGNSRPVAKFTTDKRVYRLGEPVRYYDFSYDPDAEGLVSRQWTGRQEAFFRPGRYAVSLQVTDRNGNVSDVFTREIEVTAEPYFRDEFEYRVYMNPIGSVIRTDWKTLYGRRFFDLPPLPKKAEAVAGRALLVSDSPETFERTGVLYRDTVNGKARLYASHVNGTDKTVQFVIVAENRTDREVSVRTTRSGEVYPSVYAHLIGYQATVDFLFNDPVDETLTVPPRGAVVYRRMAEALPGQGFNAIYDVETDGEVTFTFAALDAGPLPKDLASALAALEPLPFEGNIRGTFPVSHLRWEVDASSFAEPSVLTIGDGKTDEFVSGFDPMRGETTRNFGNYGVTYEIVLKKPRKATILFLARGGGFAGPMKIDGRPVMVPESGVLGAFEGLLVLHRTSGNEAEVRIEFSPPAASAFPVDLIFVPTDERG</sequence>
<dbReference type="Proteomes" id="UP000243688">
    <property type="component" value="Unassembled WGS sequence"/>
</dbReference>
<dbReference type="EMBL" id="MOXJ01000003">
    <property type="protein sequence ID" value="PDO11421.1"/>
    <property type="molecule type" value="Genomic_DNA"/>
</dbReference>
<organism evidence="2 3">
    <name type="scientific">Candidatus Reconcilbacillus cellulovorans</name>
    <dbReference type="NCBI Taxonomy" id="1906605"/>
    <lineage>
        <taxon>Bacteria</taxon>
        <taxon>Bacillati</taxon>
        <taxon>Bacillota</taxon>
        <taxon>Bacilli</taxon>
        <taxon>Bacillales</taxon>
        <taxon>Paenibacillaceae</taxon>
        <taxon>Candidatus Reconcilbacillus</taxon>
    </lineage>
</organism>
<accession>A0A2A6E312</accession>
<dbReference type="SUPFAM" id="SSF55383">
    <property type="entry name" value="Copper amine oxidase, domain N"/>
    <property type="match status" value="1"/>
</dbReference>
<dbReference type="InterPro" id="IPR035986">
    <property type="entry name" value="PKD_dom_sf"/>
</dbReference>
<reference evidence="2 3" key="1">
    <citation type="submission" date="2016-12" db="EMBL/GenBank/DDBJ databases">
        <title>Candidatus Reconcilibacillus cellulovorans genome.</title>
        <authorList>
            <person name="Kolinko S."/>
            <person name="Wu Y.-W."/>
            <person name="Tachea F."/>
            <person name="Denzel E."/>
            <person name="Hiras J."/>
            <person name="Baecker N."/>
            <person name="Chan L.J."/>
            <person name="Eichorst S.A."/>
            <person name="Frey D."/>
            <person name="Adams P.D."/>
            <person name="Pray T."/>
            <person name="Tanjore D."/>
            <person name="Petzold C.J."/>
            <person name="Gladden J.M."/>
            <person name="Simmons B.A."/>
            <person name="Singer S.W."/>
        </authorList>
    </citation>
    <scope>NUCLEOTIDE SEQUENCE [LARGE SCALE GENOMIC DNA]</scope>
    <source>
        <strain evidence="2">JTherm</strain>
    </source>
</reference>
<dbReference type="InterPro" id="IPR012854">
    <property type="entry name" value="Cu_amine_oxidase-like_N"/>
</dbReference>
<evidence type="ECO:0000313" key="2">
    <source>
        <dbReference type="EMBL" id="PDO11421.1"/>
    </source>
</evidence>
<protein>
    <recommendedName>
        <fullName evidence="1">Copper amine oxidase-like N-terminal domain-containing protein</fullName>
    </recommendedName>
</protein>
<dbReference type="AlphaFoldDB" id="A0A2A6E312"/>
<comment type="caution">
    <text evidence="2">The sequence shown here is derived from an EMBL/GenBank/DDBJ whole genome shotgun (WGS) entry which is preliminary data.</text>
</comment>
<proteinExistence type="predicted"/>
<gene>
    <name evidence="2" type="ORF">BLM47_02560</name>
</gene>
<evidence type="ECO:0000259" key="1">
    <source>
        <dbReference type="Pfam" id="PF07833"/>
    </source>
</evidence>
<dbReference type="SUPFAM" id="SSF49299">
    <property type="entry name" value="PKD domain"/>
    <property type="match status" value="1"/>
</dbReference>
<dbReference type="InterPro" id="IPR036582">
    <property type="entry name" value="Mao_N_sf"/>
</dbReference>
<dbReference type="PROSITE" id="PS51257">
    <property type="entry name" value="PROKAR_LIPOPROTEIN"/>
    <property type="match status" value="1"/>
</dbReference>
<evidence type="ECO:0000313" key="3">
    <source>
        <dbReference type="Proteomes" id="UP000243688"/>
    </source>
</evidence>
<feature type="domain" description="Copper amine oxidase-like N-terminal" evidence="1">
    <location>
        <begin position="60"/>
        <end position="165"/>
    </location>
</feature>
<name>A0A2A6E312_9BACL</name>
<dbReference type="Pfam" id="PF07833">
    <property type="entry name" value="Cu_amine_oxidN1"/>
    <property type="match status" value="1"/>
</dbReference>